<dbReference type="Gene3D" id="2.60.40.10">
    <property type="entry name" value="Immunoglobulins"/>
    <property type="match status" value="1"/>
</dbReference>
<keyword evidence="1" id="KW-0391">Immunity</keyword>
<dbReference type="Proteomes" id="UP000694545">
    <property type="component" value="Unplaced"/>
</dbReference>
<evidence type="ECO:0000313" key="5">
    <source>
        <dbReference type="Ensembl" id="ENSVKKP00000016064.1"/>
    </source>
</evidence>
<dbReference type="GO" id="GO:0005576">
    <property type="term" value="C:extracellular region"/>
    <property type="evidence" value="ECO:0007669"/>
    <property type="project" value="UniProtKB-ARBA"/>
</dbReference>
<organism evidence="5 6">
    <name type="scientific">Varanus komodoensis</name>
    <name type="common">Komodo dragon</name>
    <dbReference type="NCBI Taxonomy" id="61221"/>
    <lineage>
        <taxon>Eukaryota</taxon>
        <taxon>Metazoa</taxon>
        <taxon>Chordata</taxon>
        <taxon>Craniata</taxon>
        <taxon>Vertebrata</taxon>
        <taxon>Euteleostomi</taxon>
        <taxon>Lepidosauria</taxon>
        <taxon>Squamata</taxon>
        <taxon>Bifurcata</taxon>
        <taxon>Unidentata</taxon>
        <taxon>Episquamata</taxon>
        <taxon>Toxicofera</taxon>
        <taxon>Anguimorpha</taxon>
        <taxon>Paleoanguimorpha</taxon>
        <taxon>Varanoidea</taxon>
        <taxon>Varanidae</taxon>
        <taxon>Varanus</taxon>
    </lineage>
</organism>
<dbReference type="Pfam" id="PF07686">
    <property type="entry name" value="V-set"/>
    <property type="match status" value="1"/>
</dbReference>
<evidence type="ECO:0000256" key="3">
    <source>
        <dbReference type="ARBA" id="ARBA00043265"/>
    </source>
</evidence>
<dbReference type="SMART" id="SM00406">
    <property type="entry name" value="IGv"/>
    <property type="match status" value="1"/>
</dbReference>
<dbReference type="Ensembl" id="ENSVKKT00000016444.1">
    <property type="protein sequence ID" value="ENSVKKP00000016064.1"/>
    <property type="gene ID" value="ENSVKKG00000010951.1"/>
</dbReference>
<evidence type="ECO:0000259" key="4">
    <source>
        <dbReference type="PROSITE" id="PS50835"/>
    </source>
</evidence>
<dbReference type="InterPro" id="IPR036179">
    <property type="entry name" value="Ig-like_dom_sf"/>
</dbReference>
<evidence type="ECO:0000256" key="2">
    <source>
        <dbReference type="ARBA" id="ARBA00023130"/>
    </source>
</evidence>
<dbReference type="GO" id="GO:0002250">
    <property type="term" value="P:adaptive immune response"/>
    <property type="evidence" value="ECO:0007669"/>
    <property type="project" value="UniProtKB-KW"/>
</dbReference>
<dbReference type="InterPro" id="IPR007110">
    <property type="entry name" value="Ig-like_dom"/>
</dbReference>
<reference evidence="5" key="2">
    <citation type="submission" date="2025-09" db="UniProtKB">
        <authorList>
            <consortium name="Ensembl"/>
        </authorList>
    </citation>
    <scope>IDENTIFICATION</scope>
</reference>
<proteinExistence type="predicted"/>
<dbReference type="AlphaFoldDB" id="A0A8D2L365"/>
<keyword evidence="6" id="KW-1185">Reference proteome</keyword>
<evidence type="ECO:0000313" key="6">
    <source>
        <dbReference type="Proteomes" id="UP000694545"/>
    </source>
</evidence>
<reference evidence="5" key="1">
    <citation type="submission" date="2025-08" db="UniProtKB">
        <authorList>
            <consortium name="Ensembl"/>
        </authorList>
    </citation>
    <scope>IDENTIFICATION</scope>
</reference>
<dbReference type="PROSITE" id="PS50835">
    <property type="entry name" value="IG_LIKE"/>
    <property type="match status" value="1"/>
</dbReference>
<dbReference type="GO" id="GO:0019814">
    <property type="term" value="C:immunoglobulin complex"/>
    <property type="evidence" value="ECO:0007669"/>
    <property type="project" value="UniProtKB-KW"/>
</dbReference>
<keyword evidence="3" id="KW-1280">Immunoglobulin</keyword>
<keyword evidence="2" id="KW-1064">Adaptive immunity</keyword>
<sequence length="145" mass="16198">PDLLEYNPKRKEMTGLFLSFPAGIFSSPQLTQSGPGLVKPGESFKQTCTVSGVQVGSYYWAWLRQPPGKTLEWLGNIRSTSYGGTAYYNPALSSRTIITRDMSKNEVYLQLNSLSAADTAMYYCARDTLKQSNRAFIQKPCSVYQ</sequence>
<name>A0A8D2L365_VARKO</name>
<evidence type="ECO:0000256" key="1">
    <source>
        <dbReference type="ARBA" id="ARBA00022859"/>
    </source>
</evidence>
<dbReference type="PANTHER" id="PTHR23266">
    <property type="entry name" value="IMMUNOGLOBULIN HEAVY CHAIN"/>
    <property type="match status" value="1"/>
</dbReference>
<dbReference type="FunFam" id="2.60.40.10:FF:002426">
    <property type="entry name" value="Immunoglobulin heavy variable V15-2"/>
    <property type="match status" value="1"/>
</dbReference>
<dbReference type="OMA" id="DRISCLW"/>
<protein>
    <recommendedName>
        <fullName evidence="4">Ig-like domain-containing protein</fullName>
    </recommendedName>
</protein>
<accession>A0A8D2L365</accession>
<dbReference type="InterPro" id="IPR013783">
    <property type="entry name" value="Ig-like_fold"/>
</dbReference>
<feature type="domain" description="Ig-like" evidence="4">
    <location>
        <begin position="28"/>
        <end position="124"/>
    </location>
</feature>
<dbReference type="InterPro" id="IPR050199">
    <property type="entry name" value="IgHV"/>
</dbReference>
<dbReference type="InterPro" id="IPR013106">
    <property type="entry name" value="Ig_V-set"/>
</dbReference>
<dbReference type="SUPFAM" id="SSF48726">
    <property type="entry name" value="Immunoglobulin"/>
    <property type="match status" value="1"/>
</dbReference>